<dbReference type="EMBL" id="DSRU01000364">
    <property type="protein sequence ID" value="HFN01060.1"/>
    <property type="molecule type" value="Genomic_DNA"/>
</dbReference>
<comment type="caution">
    <text evidence="2">The sequence shown here is derived from an EMBL/GenBank/DDBJ whole genome shotgun (WGS) entry which is preliminary data.</text>
</comment>
<evidence type="ECO:0000256" key="1">
    <source>
        <dbReference type="SAM" id="MobiDB-lite"/>
    </source>
</evidence>
<evidence type="ECO:0000313" key="2">
    <source>
        <dbReference type="EMBL" id="HFN01060.1"/>
    </source>
</evidence>
<proteinExistence type="predicted"/>
<name>A0A7C3PJK4_9CYAN</name>
<protein>
    <submittedName>
        <fullName evidence="2">Uncharacterized protein</fullName>
    </submittedName>
</protein>
<organism evidence="2">
    <name type="scientific">Oscillatoriales cyanobacterium SpSt-418</name>
    <dbReference type="NCBI Taxonomy" id="2282169"/>
    <lineage>
        <taxon>Bacteria</taxon>
        <taxon>Bacillati</taxon>
        <taxon>Cyanobacteriota</taxon>
        <taxon>Cyanophyceae</taxon>
        <taxon>Oscillatoriophycideae</taxon>
        <taxon>Oscillatoriales</taxon>
    </lineage>
</organism>
<dbReference type="AlphaFoldDB" id="A0A7C3PJK4"/>
<reference evidence="2" key="1">
    <citation type="journal article" date="2020" name="mSystems">
        <title>Genome- and Community-Level Interaction Insights into Carbon Utilization and Element Cycling Functions of Hydrothermarchaeota in Hydrothermal Sediment.</title>
        <authorList>
            <person name="Zhou Z."/>
            <person name="Liu Y."/>
            <person name="Xu W."/>
            <person name="Pan J."/>
            <person name="Luo Z.H."/>
            <person name="Li M."/>
        </authorList>
    </citation>
    <scope>NUCLEOTIDE SEQUENCE [LARGE SCALE GENOMIC DNA]</scope>
    <source>
        <strain evidence="2">SpSt-418</strain>
    </source>
</reference>
<sequence>MSIFQTSSIMRAAAATVLLTSITTGCQYIPFIDPIAGNVDLQFSVKSAEPGVYEVSGDTNLPDKTRVAIVAVRYLEPTDTTPQRLNQKSTYSVLAYQTAQVQAGKWQTQLSLWQVATDGTHKEAWQIDQKKLKLAVKPDENVVFLATLNPVSEVDQLSGLEQQLREKKLKLGGKLIYTTPEGQQYVQVLQAQAVPLPEGKTNKPQPRTEEINGGWGRRYLMPGEPQNPYLLEPPAERQTNAPSRREEFLR</sequence>
<accession>A0A7C3PJK4</accession>
<gene>
    <name evidence="2" type="ORF">ENR64_25550</name>
</gene>
<feature type="region of interest" description="Disordered" evidence="1">
    <location>
        <begin position="197"/>
        <end position="250"/>
    </location>
</feature>